<dbReference type="RefSeq" id="WP_141989541.1">
    <property type="nucleotide sequence ID" value="NZ_VFRA01000001.1"/>
</dbReference>
<accession>A0A8H2K2Q3</accession>
<dbReference type="PRINTS" id="PR00909">
    <property type="entry name" value="SPERMDNBNDNG"/>
</dbReference>
<keyword evidence="4" id="KW-0574">Periplasm</keyword>
<dbReference type="CDD" id="cd13590">
    <property type="entry name" value="PBP2_PotD_PotF_like"/>
    <property type="match status" value="1"/>
</dbReference>
<sequence length="400" mass="44048">MRSISEDSAIQRLQLPAQQSQLSRRRLIQSAGVGVSALALAACAGPGASGGIDISDTDNSLVWASWPSYIDRDPNGTSTSLLAFKDQTGISVDYRPIVQDNVGFYLTMKDQLSLGKPTGADIVCVSEWMAARLIRFGYAQKIDASNMPNKSNLKEEFASPAFDPNREYSMPWQSGFIGLAWNNDEYPQGVQSVDQLWADDLFGKVVVLAEMRHTMGMLLMNEGIDISADDWGIDEYRTASAILDKHITSKHIFEVMGSDYVEAFASGEVIAGFARAGDVVILNAEAGYEKFKFLLPNEGGTFFTDALVIPAGAQHKKNAEQLINFYYRTDIAMKVVQWIQTVSPVAGTLEVARQSYPMLASNQFIFPDETTMSMARTFRSLNSTDDQAFNAEFRRITGKG</sequence>
<protein>
    <submittedName>
        <fullName evidence="5">Spermidine/putrescine transport system substrate-binding protein</fullName>
    </submittedName>
</protein>
<evidence type="ECO:0000256" key="3">
    <source>
        <dbReference type="ARBA" id="ARBA00022729"/>
    </source>
</evidence>
<dbReference type="AlphaFoldDB" id="A0A8H2K2Q3"/>
<comment type="caution">
    <text evidence="5">The sequence shown here is derived from an EMBL/GenBank/DDBJ whole genome shotgun (WGS) entry which is preliminary data.</text>
</comment>
<dbReference type="InterPro" id="IPR006311">
    <property type="entry name" value="TAT_signal"/>
</dbReference>
<gene>
    <name evidence="5" type="ORF">FB472_0552</name>
</gene>
<name>A0A8H2K2Q3_9MICO</name>
<evidence type="ECO:0000256" key="4">
    <source>
        <dbReference type="ARBA" id="ARBA00022764"/>
    </source>
</evidence>
<proteinExistence type="predicted"/>
<keyword evidence="6" id="KW-1185">Reference proteome</keyword>
<dbReference type="Proteomes" id="UP000316560">
    <property type="component" value="Unassembled WGS sequence"/>
</dbReference>
<evidence type="ECO:0000256" key="1">
    <source>
        <dbReference type="ARBA" id="ARBA00004418"/>
    </source>
</evidence>
<dbReference type="Pfam" id="PF13416">
    <property type="entry name" value="SBP_bac_8"/>
    <property type="match status" value="1"/>
</dbReference>
<dbReference type="EMBL" id="VFRA01000001">
    <property type="protein sequence ID" value="TQO19020.1"/>
    <property type="molecule type" value="Genomic_DNA"/>
</dbReference>
<evidence type="ECO:0000313" key="6">
    <source>
        <dbReference type="Proteomes" id="UP000316560"/>
    </source>
</evidence>
<keyword evidence="3" id="KW-0732">Signal</keyword>
<evidence type="ECO:0000313" key="5">
    <source>
        <dbReference type="EMBL" id="TQO19020.1"/>
    </source>
</evidence>
<dbReference type="InterPro" id="IPR006059">
    <property type="entry name" value="SBP"/>
</dbReference>
<keyword evidence="2" id="KW-0813">Transport</keyword>
<evidence type="ECO:0000256" key="2">
    <source>
        <dbReference type="ARBA" id="ARBA00022448"/>
    </source>
</evidence>
<dbReference type="PANTHER" id="PTHR30222">
    <property type="entry name" value="SPERMIDINE/PUTRESCINE-BINDING PERIPLASMIC PROTEIN"/>
    <property type="match status" value="1"/>
</dbReference>
<dbReference type="GO" id="GO:0015846">
    <property type="term" value="P:polyamine transport"/>
    <property type="evidence" value="ECO:0007669"/>
    <property type="project" value="InterPro"/>
</dbReference>
<comment type="subcellular location">
    <subcellularLocation>
        <location evidence="1">Periplasm</location>
    </subcellularLocation>
</comment>
<dbReference type="InterPro" id="IPR001188">
    <property type="entry name" value="Sperm_putr-bd"/>
</dbReference>
<reference evidence="5 6" key="1">
    <citation type="submission" date="2019-06" db="EMBL/GenBank/DDBJ databases">
        <title>Sequencing the genomes of 1000 actinobacteria strains.</title>
        <authorList>
            <person name="Klenk H.-P."/>
        </authorList>
    </citation>
    <scope>NUCLEOTIDE SEQUENCE [LARGE SCALE GENOMIC DNA]</scope>
    <source>
        <strain evidence="5 6">DSM 21947</strain>
    </source>
</reference>
<dbReference type="SUPFAM" id="SSF53850">
    <property type="entry name" value="Periplasmic binding protein-like II"/>
    <property type="match status" value="1"/>
</dbReference>
<dbReference type="OrthoDB" id="9813777at2"/>
<dbReference type="Gene3D" id="3.40.190.10">
    <property type="entry name" value="Periplasmic binding protein-like II"/>
    <property type="match status" value="2"/>
</dbReference>
<organism evidence="5 6">
    <name type="scientific">Rhodoglobus vestalii</name>
    <dbReference type="NCBI Taxonomy" id="193384"/>
    <lineage>
        <taxon>Bacteria</taxon>
        <taxon>Bacillati</taxon>
        <taxon>Actinomycetota</taxon>
        <taxon>Actinomycetes</taxon>
        <taxon>Micrococcales</taxon>
        <taxon>Microbacteriaceae</taxon>
        <taxon>Rhodoglobus</taxon>
    </lineage>
</organism>
<dbReference type="PANTHER" id="PTHR30222:SF17">
    <property type="entry name" value="SPERMIDINE_PUTRESCINE-BINDING PERIPLASMIC PROTEIN"/>
    <property type="match status" value="1"/>
</dbReference>
<dbReference type="GO" id="GO:0042597">
    <property type="term" value="C:periplasmic space"/>
    <property type="evidence" value="ECO:0007669"/>
    <property type="project" value="UniProtKB-SubCell"/>
</dbReference>
<dbReference type="GO" id="GO:0019808">
    <property type="term" value="F:polyamine binding"/>
    <property type="evidence" value="ECO:0007669"/>
    <property type="project" value="InterPro"/>
</dbReference>
<dbReference type="PROSITE" id="PS51318">
    <property type="entry name" value="TAT"/>
    <property type="match status" value="1"/>
</dbReference>